<protein>
    <submittedName>
        <fullName evidence="1">Uncharacterized protein</fullName>
    </submittedName>
</protein>
<keyword evidence="2" id="KW-1185">Reference proteome</keyword>
<evidence type="ECO:0000313" key="1">
    <source>
        <dbReference type="EMBL" id="RFU96216.1"/>
    </source>
</evidence>
<evidence type="ECO:0000313" key="2">
    <source>
        <dbReference type="Proteomes" id="UP000264002"/>
    </source>
</evidence>
<accession>A0A372MLN1</accession>
<dbReference type="RefSeq" id="WP_133299262.1">
    <property type="nucleotide sequence ID" value="NZ_QUWK01000001.1"/>
</dbReference>
<dbReference type="AlphaFoldDB" id="A0A372MLN1"/>
<gene>
    <name evidence="1" type="ORF">DYP60_01200</name>
</gene>
<dbReference type="Proteomes" id="UP000264002">
    <property type="component" value="Unassembled WGS sequence"/>
</dbReference>
<name>A0A372MLN1_9SPIR</name>
<comment type="caution">
    <text evidence="1">The sequence shown here is derived from an EMBL/GenBank/DDBJ whole genome shotgun (WGS) entry which is preliminary data.</text>
</comment>
<dbReference type="EMBL" id="QUWK01000001">
    <property type="protein sequence ID" value="RFU96216.1"/>
    <property type="molecule type" value="Genomic_DNA"/>
</dbReference>
<sequence length="67" mass="7062">MKGINTPGQALDSGGVAFFSAPRDGVSHLAFPALARERNHHADSFPLAPLGNQSMRGRMLAVPSPVH</sequence>
<reference evidence="1 2" key="2">
    <citation type="submission" date="2018-09" db="EMBL/GenBank/DDBJ databases">
        <title>Genome of Sphaerochaeta halotolerans strain 4-11.</title>
        <authorList>
            <person name="Nazina T.N."/>
            <person name="Sokolova D.S."/>
        </authorList>
    </citation>
    <scope>NUCLEOTIDE SEQUENCE [LARGE SCALE GENOMIC DNA]</scope>
    <source>
        <strain evidence="1 2">4-11</strain>
    </source>
</reference>
<reference evidence="2" key="1">
    <citation type="submission" date="2018-08" db="EMBL/GenBank/DDBJ databases">
        <authorList>
            <person name="Grouzdev D.S."/>
            <person name="Krutkina M.S."/>
        </authorList>
    </citation>
    <scope>NUCLEOTIDE SEQUENCE [LARGE SCALE GENOMIC DNA]</scope>
    <source>
        <strain evidence="2">4-11</strain>
    </source>
</reference>
<organism evidence="1 2">
    <name type="scientific">Sphaerochaeta halotolerans</name>
    <dbReference type="NCBI Taxonomy" id="2293840"/>
    <lineage>
        <taxon>Bacteria</taxon>
        <taxon>Pseudomonadati</taxon>
        <taxon>Spirochaetota</taxon>
        <taxon>Spirochaetia</taxon>
        <taxon>Spirochaetales</taxon>
        <taxon>Sphaerochaetaceae</taxon>
        <taxon>Sphaerochaeta</taxon>
    </lineage>
</organism>
<proteinExistence type="predicted"/>